<dbReference type="AlphaFoldDB" id="A0A0K1PRE8"/>
<proteinExistence type="predicted"/>
<dbReference type="InterPro" id="IPR036465">
    <property type="entry name" value="vWFA_dom_sf"/>
</dbReference>
<sequence length="1026" mass="103978">MLGRRRFLESVLGALTVAYAGCGGDDAPAGAVAPAADAGDGTSGGIFDLWRQLRAAIAQSPDHLRARADALVATKDPKALFAFVRDSIRTLPPLTRFESIETAVRFGPDSVLRIGAGTPRERAELLVALLARAGFTASVVRGDPDGATNAPNAAAIAFGRAIELPFEPAPLPGGSSGNATTMPTVLDPDGLKAKQVFDRLRPVLPAGNATVPTAPDLFGMPLVALQDGGSTVYLNTLLPDAVYGEPAAHGMSPAAPMDALRKLSVKVSLTRARDPETPIELVARDLRYDEIAGARLRVSPQPTLPCPLFLQSTPEQITSFVAALSLYGADGVHRSTVTGKAVSAFGDVVQMGADANVSGVPLVTGGDAKSVASVSVTASARAFPLVELEVAPKDAGGNIVAGLAASAFSVQEDGKTVSVVLRENGGGPRVLVLWDGTGSQPVPNATLGKAIGDAIFAAMPNARVQVSLLGGAPTVDGFTIADASGVASALAGISEVSSPVYGGLLAAMRSAPTAIVFFSDGDAEKSADVDALRASALSSLVSCPVIAVGCATGPTPTIASDVLDGIAAASNGKFVSDGDLSNLAPVTAAIAEVGGRRSSAPYRLAYRAPSAGNSTRTVTVTVGPNATAQYAVPETRAPESDAIGVHLELDVDGMTVKRTLAGVAIGLRPSNADALAAATLAVHDFFLGSSWLVFEAGAPTLSAWLDDALGAAIGYEPVAIAAAKNDAVAAYAALETVPMRPLTTSLLAHPPLYQPDDVKVVELGPRISLHTLAPMASRAKLDILPSTRFAAYGTSDGARCFDATMLATLRIGVAESMAAHGSTLTSLGNAPLALLPQGTVALADLPAALPDAKRATLRDALNQYPNWHRVVASDGSSAAFWVVDPATGSALGILPDASGGAVDDCKQIVDVITTTMDQLALILDVVESGMATTVAVIAAVGKAATIAVAEAALSFTNPIIDPNILQLAAVLVCELEKGVASKAIPLAKVNSPPSDAAAAVLEGIVLDHALGGFSACHVGAPCTGGT</sequence>
<name>A0A0K1PRE8_9BACT</name>
<dbReference type="KEGG" id="llu:AKJ09_02779"/>
<gene>
    <name evidence="1" type="ORF">AKJ09_02779</name>
</gene>
<dbReference type="Proteomes" id="UP000064967">
    <property type="component" value="Chromosome"/>
</dbReference>
<organism evidence="1 2">
    <name type="scientific">Labilithrix luteola</name>
    <dbReference type="NCBI Taxonomy" id="1391654"/>
    <lineage>
        <taxon>Bacteria</taxon>
        <taxon>Pseudomonadati</taxon>
        <taxon>Myxococcota</taxon>
        <taxon>Polyangia</taxon>
        <taxon>Polyangiales</taxon>
        <taxon>Labilitrichaceae</taxon>
        <taxon>Labilithrix</taxon>
    </lineage>
</organism>
<keyword evidence="2" id="KW-1185">Reference proteome</keyword>
<reference evidence="1 2" key="1">
    <citation type="submission" date="2015-08" db="EMBL/GenBank/DDBJ databases">
        <authorList>
            <person name="Babu N.S."/>
            <person name="Beckwith C.J."/>
            <person name="Beseler K.G."/>
            <person name="Brison A."/>
            <person name="Carone J.V."/>
            <person name="Caskin T.P."/>
            <person name="Diamond M."/>
            <person name="Durham M.E."/>
            <person name="Foxe J.M."/>
            <person name="Go M."/>
            <person name="Henderson B.A."/>
            <person name="Jones I.B."/>
            <person name="McGettigan J.A."/>
            <person name="Micheletti S.J."/>
            <person name="Nasrallah M.E."/>
            <person name="Ortiz D."/>
            <person name="Piller C.R."/>
            <person name="Privatt S.R."/>
            <person name="Schneider S.L."/>
            <person name="Sharp S."/>
            <person name="Smith T.C."/>
            <person name="Stanton J.D."/>
            <person name="Ullery H.E."/>
            <person name="Wilson R.J."/>
            <person name="Serrano M.G."/>
            <person name="Buck G."/>
            <person name="Lee V."/>
            <person name="Wang Y."/>
            <person name="Carvalho R."/>
            <person name="Voegtly L."/>
            <person name="Shi R."/>
            <person name="Duckworth R."/>
            <person name="Johnson A."/>
            <person name="Loviza R."/>
            <person name="Walstead R."/>
            <person name="Shah Z."/>
            <person name="Kiflezghi M."/>
            <person name="Wade K."/>
            <person name="Ball S.L."/>
            <person name="Bradley K.W."/>
            <person name="Asai D.J."/>
            <person name="Bowman C.A."/>
            <person name="Russell D.A."/>
            <person name="Pope W.H."/>
            <person name="Jacobs-Sera D."/>
            <person name="Hendrix R.W."/>
            <person name="Hatfull G.F."/>
        </authorList>
    </citation>
    <scope>NUCLEOTIDE SEQUENCE [LARGE SCALE GENOMIC DNA]</scope>
    <source>
        <strain evidence="1 2">DSM 27648</strain>
    </source>
</reference>
<evidence type="ECO:0008006" key="3">
    <source>
        <dbReference type="Google" id="ProtNLM"/>
    </source>
</evidence>
<protein>
    <recommendedName>
        <fullName evidence="3">VWFA domain-containing protein</fullName>
    </recommendedName>
</protein>
<dbReference type="Gene3D" id="3.40.50.410">
    <property type="entry name" value="von Willebrand factor, type A domain"/>
    <property type="match status" value="1"/>
</dbReference>
<dbReference type="PROSITE" id="PS51318">
    <property type="entry name" value="TAT"/>
    <property type="match status" value="1"/>
</dbReference>
<dbReference type="RefSeq" id="WP_146647454.1">
    <property type="nucleotide sequence ID" value="NZ_CP012333.1"/>
</dbReference>
<dbReference type="InterPro" id="IPR006311">
    <property type="entry name" value="TAT_signal"/>
</dbReference>
<accession>A0A0K1PRE8</accession>
<evidence type="ECO:0000313" key="1">
    <source>
        <dbReference type="EMBL" id="AKU96115.1"/>
    </source>
</evidence>
<dbReference type="EMBL" id="CP012333">
    <property type="protein sequence ID" value="AKU96115.1"/>
    <property type="molecule type" value="Genomic_DNA"/>
</dbReference>
<evidence type="ECO:0000313" key="2">
    <source>
        <dbReference type="Proteomes" id="UP000064967"/>
    </source>
</evidence>
<dbReference type="OrthoDB" id="812134at2"/>